<evidence type="ECO:0000256" key="7">
    <source>
        <dbReference type="ARBA" id="ARBA00023196"/>
    </source>
</evidence>
<dbReference type="GO" id="GO:0045259">
    <property type="term" value="C:proton-transporting ATP synthase complex"/>
    <property type="evidence" value="ECO:0007669"/>
    <property type="project" value="UniProtKB-KW"/>
</dbReference>
<evidence type="ECO:0000256" key="2">
    <source>
        <dbReference type="ARBA" id="ARBA00004184"/>
    </source>
</evidence>
<keyword evidence="4" id="KW-0813">Transport</keyword>
<dbReference type="KEGG" id="fat:DVK85_05975"/>
<dbReference type="AlphaFoldDB" id="A0A345HB48"/>
<name>A0A345HB48_9FLAO</name>
<evidence type="ECO:0000313" key="9">
    <source>
        <dbReference type="EMBL" id="AXG73808.1"/>
    </source>
</evidence>
<accession>A0A345HB48</accession>
<reference evidence="9 10" key="1">
    <citation type="submission" date="2018-07" db="EMBL/GenBank/DDBJ databases">
        <title>Complete genome sequence of Flavobacterium arcticum type strain SM1502T.</title>
        <authorList>
            <person name="Li Y."/>
            <person name="Li D.-D."/>
        </authorList>
    </citation>
    <scope>NUCLEOTIDE SEQUENCE [LARGE SCALE GENOMIC DNA]</scope>
    <source>
        <strain evidence="9 10">SM1502</strain>
    </source>
</reference>
<dbReference type="Proteomes" id="UP000253951">
    <property type="component" value="Chromosome"/>
</dbReference>
<evidence type="ECO:0000256" key="4">
    <source>
        <dbReference type="ARBA" id="ARBA00022448"/>
    </source>
</evidence>
<keyword evidence="5" id="KW-0406">Ion transport</keyword>
<dbReference type="InterPro" id="IPR036771">
    <property type="entry name" value="ATPsynth_dsu/esu_N"/>
</dbReference>
<dbReference type="GO" id="GO:0012505">
    <property type="term" value="C:endomembrane system"/>
    <property type="evidence" value="ECO:0007669"/>
    <property type="project" value="UniProtKB-SubCell"/>
</dbReference>
<sequence length="94" mass="10221">MLLEIVSPEGHLFKGEVTAVTVPGVDGEFQLLNQHANIVSVLAAGTVKIAVNNLNAATEYSPKFTRNDKEQKLFLAIQSGTLEMKDNKIIILVD</sequence>
<comment type="function">
    <text evidence="1">Produces ATP from ADP in the presence of a proton gradient across the membrane.</text>
</comment>
<dbReference type="Pfam" id="PF02823">
    <property type="entry name" value="ATP-synt_DE_N"/>
    <property type="match status" value="1"/>
</dbReference>
<keyword evidence="10" id="KW-1185">Reference proteome</keyword>
<evidence type="ECO:0000256" key="5">
    <source>
        <dbReference type="ARBA" id="ARBA00023065"/>
    </source>
</evidence>
<feature type="domain" description="ATP synthase F1 complex delta/epsilon subunit N-terminal" evidence="8">
    <location>
        <begin position="3"/>
        <end position="94"/>
    </location>
</feature>
<dbReference type="SUPFAM" id="SSF51344">
    <property type="entry name" value="Epsilon subunit of F1F0-ATP synthase N-terminal domain"/>
    <property type="match status" value="1"/>
</dbReference>
<dbReference type="EMBL" id="CP031188">
    <property type="protein sequence ID" value="AXG73808.1"/>
    <property type="molecule type" value="Genomic_DNA"/>
</dbReference>
<comment type="subcellular location">
    <subcellularLocation>
        <location evidence="2">Endomembrane system</location>
        <topology evidence="2">Peripheral membrane protein</topology>
    </subcellularLocation>
</comment>
<keyword evidence="7" id="KW-0139">CF(1)</keyword>
<dbReference type="Gene3D" id="2.60.15.10">
    <property type="entry name" value="F0F1 ATP synthase delta/epsilon subunit, N-terminal"/>
    <property type="match status" value="1"/>
</dbReference>
<evidence type="ECO:0000259" key="8">
    <source>
        <dbReference type="Pfam" id="PF02823"/>
    </source>
</evidence>
<evidence type="ECO:0000313" key="10">
    <source>
        <dbReference type="Proteomes" id="UP000253951"/>
    </source>
</evidence>
<evidence type="ECO:0000256" key="6">
    <source>
        <dbReference type="ARBA" id="ARBA00023136"/>
    </source>
</evidence>
<dbReference type="GO" id="GO:0046933">
    <property type="term" value="F:proton-transporting ATP synthase activity, rotational mechanism"/>
    <property type="evidence" value="ECO:0007669"/>
    <property type="project" value="InterPro"/>
</dbReference>
<evidence type="ECO:0000256" key="3">
    <source>
        <dbReference type="ARBA" id="ARBA00005712"/>
    </source>
</evidence>
<dbReference type="CDD" id="cd12152">
    <property type="entry name" value="F1-ATPase_delta"/>
    <property type="match status" value="1"/>
</dbReference>
<comment type="similarity">
    <text evidence="3">Belongs to the ATPase epsilon chain family.</text>
</comment>
<keyword evidence="7" id="KW-0066">ATP synthesis</keyword>
<evidence type="ECO:0000256" key="1">
    <source>
        <dbReference type="ARBA" id="ARBA00003543"/>
    </source>
</evidence>
<proteinExistence type="inferred from homology"/>
<dbReference type="RefSeq" id="WP_114677567.1">
    <property type="nucleotide sequence ID" value="NZ_CP031188.1"/>
</dbReference>
<protein>
    <submittedName>
        <fullName evidence="9">F0F1 ATP synthase subunit epsilon</fullName>
    </submittedName>
</protein>
<dbReference type="InterPro" id="IPR020546">
    <property type="entry name" value="ATP_synth_F1_dsu/esu_N"/>
</dbReference>
<dbReference type="InterPro" id="IPR001469">
    <property type="entry name" value="ATP_synth_F1_dsu/esu"/>
</dbReference>
<organism evidence="9 10">
    <name type="scientific">Flavobacterium arcticum</name>
    <dbReference type="NCBI Taxonomy" id="1784713"/>
    <lineage>
        <taxon>Bacteria</taxon>
        <taxon>Pseudomonadati</taxon>
        <taxon>Bacteroidota</taxon>
        <taxon>Flavobacteriia</taxon>
        <taxon>Flavobacteriales</taxon>
        <taxon>Flavobacteriaceae</taxon>
        <taxon>Flavobacterium</taxon>
    </lineage>
</organism>
<gene>
    <name evidence="9" type="ORF">DVK85_05975</name>
</gene>
<keyword evidence="6" id="KW-0472">Membrane</keyword>
<dbReference type="OrthoDB" id="5294255at2"/>